<feature type="domain" description="Ppx/GppA phosphatase N-terminal" evidence="2">
    <location>
        <begin position="28"/>
        <end position="310"/>
    </location>
</feature>
<dbReference type="PANTHER" id="PTHR30005">
    <property type="entry name" value="EXOPOLYPHOSPHATASE"/>
    <property type="match status" value="1"/>
</dbReference>
<name>A0AB38YF95_9GAMM</name>
<protein>
    <submittedName>
        <fullName evidence="4">Ppx/GppA family phosphatase</fullName>
    </submittedName>
</protein>
<dbReference type="CDD" id="cd24053">
    <property type="entry name" value="ASKHA_NBD_EcPPX-GppA-like"/>
    <property type="match status" value="1"/>
</dbReference>
<dbReference type="InterPro" id="IPR050273">
    <property type="entry name" value="GppA/Ppx_hydrolase"/>
</dbReference>
<dbReference type="InterPro" id="IPR043129">
    <property type="entry name" value="ATPase_NBD"/>
</dbReference>
<dbReference type="InterPro" id="IPR003695">
    <property type="entry name" value="Ppx_GppA_N"/>
</dbReference>
<dbReference type="PANTHER" id="PTHR30005:SF14">
    <property type="entry name" value="EXOPOLYPHOSPHATASE"/>
    <property type="match status" value="1"/>
</dbReference>
<dbReference type="AlphaFoldDB" id="A0AB38YF95"/>
<feature type="domain" description="Ppx/GppA phosphatase C-terminal" evidence="3">
    <location>
        <begin position="317"/>
        <end position="492"/>
    </location>
</feature>
<dbReference type="Gene3D" id="3.30.420.150">
    <property type="entry name" value="Exopolyphosphatase. Domain 2"/>
    <property type="match status" value="1"/>
</dbReference>
<dbReference type="SUPFAM" id="SSF53067">
    <property type="entry name" value="Actin-like ATPase domain"/>
    <property type="match status" value="2"/>
</dbReference>
<sequence length="508" mass="56105">MFTISDLFRKVPNEFAAIDLGSNSFHMVVARQEDGELRILDRLKESVRLGFGLGDDGSLDDEAKARALACLRRFGERLSHLPSGSVRCVGTKTLRSASDTEAFLVAAEEALGHPIDIISGAEEARLIYDGVAHSLAGQEGTRLVVDIGGGSTEIIIGRQFTIDFKDSLGMGCVAITRRFFPEHRVTGKAIREAVLSCLQEIDPILRTLRRYTWEHEVGASGTIKTALKVCQANGWSTTGITLTGLEHICAAYEAHGSAEGLELPGLSADREPVFLGGVIVLRALFESLKLTSMEASQGALREGLLYDLVGRYGDKDIREHSVRQLAQRFHVDIEQAERVAKTAVDLMQQVSEEWVLNPEEAARYLRWSAFLLEVGLDIAHANFHKHSAYICEYSDMAGFSQQEQQILAFLVLSQRKKFPAKTYKAQKDKETIDKAIQRLSVILRLAVILHRARADQPDVTVQLQAQKKKITLTLQPDGFAQQPLLQADLSTEAQYLKAIGYDLSCGPD</sequence>
<dbReference type="RefSeq" id="WP_304995326.1">
    <property type="nucleotide sequence ID" value="NZ_CP101717.1"/>
</dbReference>
<dbReference type="GO" id="GO:0004309">
    <property type="term" value="F:exopolyphosphatase activity"/>
    <property type="evidence" value="ECO:0007669"/>
    <property type="project" value="TreeGrafter"/>
</dbReference>
<dbReference type="Pfam" id="PF21447">
    <property type="entry name" value="Ppx-GppA_III"/>
    <property type="match status" value="1"/>
</dbReference>
<dbReference type="FunFam" id="3.30.420.40:FF:000023">
    <property type="entry name" value="Guanosine-5'-triphosphate,3'-diphosphate pyrophosphatase"/>
    <property type="match status" value="1"/>
</dbReference>
<dbReference type="GO" id="GO:0006798">
    <property type="term" value="P:polyphosphate catabolic process"/>
    <property type="evidence" value="ECO:0007669"/>
    <property type="project" value="TreeGrafter"/>
</dbReference>
<dbReference type="PIRSF" id="PIRSF001267">
    <property type="entry name" value="Pyrophosphatase_GppA_Ppx"/>
    <property type="match status" value="1"/>
</dbReference>
<dbReference type="Gene3D" id="3.30.420.40">
    <property type="match status" value="1"/>
</dbReference>
<dbReference type="Pfam" id="PF02541">
    <property type="entry name" value="Ppx-GppA"/>
    <property type="match status" value="1"/>
</dbReference>
<dbReference type="InterPro" id="IPR030673">
    <property type="entry name" value="PyroPPase_GppA_Ppx"/>
</dbReference>
<dbReference type="InterPro" id="IPR048950">
    <property type="entry name" value="Ppx_GppA_C"/>
</dbReference>
<proteinExistence type="predicted"/>
<reference evidence="4" key="1">
    <citation type="submission" date="2022-07" db="EMBL/GenBank/DDBJ databases">
        <title>Complete genome sequence of Salinispirillum sp. LH10-3-1 capable of multiple carbohydrate inversion isolated from a soda lake.</title>
        <authorList>
            <person name="Liu J."/>
            <person name="Zhai Y."/>
            <person name="Zhang H."/>
            <person name="Yang H."/>
            <person name="Qu J."/>
            <person name="Li J."/>
        </authorList>
    </citation>
    <scope>NUCLEOTIDE SEQUENCE</scope>
    <source>
        <strain evidence="4">LH 10-3-1</strain>
    </source>
</reference>
<evidence type="ECO:0000259" key="2">
    <source>
        <dbReference type="Pfam" id="PF02541"/>
    </source>
</evidence>
<dbReference type="Gene3D" id="1.10.3210.10">
    <property type="entry name" value="Hypothetical protein af1432"/>
    <property type="match status" value="1"/>
</dbReference>
<accession>A0AB38YF95</accession>
<dbReference type="SUPFAM" id="SSF109604">
    <property type="entry name" value="HD-domain/PDEase-like"/>
    <property type="match status" value="1"/>
</dbReference>
<organism evidence="4">
    <name type="scientific">Salinispirillum sp. LH 10-3-1</name>
    <dbReference type="NCBI Taxonomy" id="2952525"/>
    <lineage>
        <taxon>Bacteria</taxon>
        <taxon>Pseudomonadati</taxon>
        <taxon>Pseudomonadota</taxon>
        <taxon>Gammaproteobacteria</taxon>
        <taxon>Oceanospirillales</taxon>
        <taxon>Saccharospirillaceae</taxon>
        <taxon>Salinispirillum</taxon>
    </lineage>
</organism>
<gene>
    <name evidence="4" type="ORF">NFC81_15210</name>
</gene>
<evidence type="ECO:0000313" key="4">
    <source>
        <dbReference type="EMBL" id="WLD58042.1"/>
    </source>
</evidence>
<keyword evidence="1" id="KW-0378">Hydrolase</keyword>
<evidence type="ECO:0000256" key="1">
    <source>
        <dbReference type="ARBA" id="ARBA00022801"/>
    </source>
</evidence>
<dbReference type="EMBL" id="CP101717">
    <property type="protein sequence ID" value="WLD58042.1"/>
    <property type="molecule type" value="Genomic_DNA"/>
</dbReference>
<evidence type="ECO:0000259" key="3">
    <source>
        <dbReference type="Pfam" id="PF21447"/>
    </source>
</evidence>